<reference evidence="1 2" key="1">
    <citation type="submission" date="2020-04" db="EMBL/GenBank/DDBJ databases">
        <authorList>
            <person name="Alioto T."/>
            <person name="Alioto T."/>
            <person name="Gomez Garrido J."/>
        </authorList>
    </citation>
    <scope>NUCLEOTIDE SEQUENCE [LARGE SCALE GENOMIC DNA]</scope>
</reference>
<keyword evidence="2" id="KW-1185">Reference proteome</keyword>
<dbReference type="EMBL" id="CADEPI010000338">
    <property type="protein sequence ID" value="CAB3384146.1"/>
    <property type="molecule type" value="Genomic_DNA"/>
</dbReference>
<sequence>MRLLALKKPKSLKQLAVGIIARGIVEYVMEPEKELQFPIIPDNVKQTVLDEVACIAKKTQKPRNFDIDGDFIKRSGLILDNLLSLNTVEFDSSWLLQISPHDSESGYIQILLQSVSLRAPNLKFLIIGGDDPSSNCKVYPCSMSMLSCIRNMQNLTHFVTDSCCFTLKQLMELCSSLELLQFVNVKNLEINDQHEYNFDKLRRLKEFHFNKVKSSMPRLYGSSKKDLILKCLKHLPNLEVIGEMVERKSSFDFCHPAVIEGPSKLRHLFASPASIQEFQRFERIFPATTHLAINWKCMNLPISGGQNLQFPYFPRLKCVKMKSVPDSKIFEQFLLKNGKNLKYLSIEQHAGETEFKINTIFCLCPNLESLEMKEDIIITDSDIPNSSHGKLKELTIDSSRSFNRFLTLSNILSAPTLEKIKISGMYFDREDVINMIGLVRTGQILQRVSSFDLSCCLKQLAVGIIARDIVETVVEPQKKLQFPIIPDNMKQTVLDEVARIAETRQPRDFDTNGDFVNRSGLILDNLLNLNTVEFDSSWLLRISPHDSESGFLQMALQTVSLRAPNLKFLIIGGDPISPSCNVFSCSPTMLSCIRNIQNLTHFVTKTFSLEQLMHLCSHLELLQFVNVKTLVINDRKDTFDDLRRLKEFHFNKVKSPMPRLYGSFKKELTSNCLKYLPNLEVIGEMINWDCMDLPISGGNLQFPHFPRLEFVKMKSVPDSTVLERFLQKNGKKLKYLSIEQRAGDTEFTINTIFCLCPNLESLEMKQEIIITDSHIPISSYGKLKELTITSLADSEWMLTLSNILSAPTLEKIKISGSGVHFHLEDVIKMTDLVRTGQILQRVSSLDLSCCLKQLAVGIIAREIVDTVVKPEKELKFPVIPENMKQTVLDEVACIARKTRKLRYFDIDGDFIKRSGLILENLLSLNTVEFDSSWLLRISPHDSESGYIQMVLQTVSLRAPNLKFLIIGGDPISPSCNVFFSSPSMLSCIRNMQNLTHFVTKTFSLEQLMHLCSHLELLQFVNVKTLVINDRKDTFDDLRRLKEFHFNKVKSPMPRLHGSFKKELTSNCLKYLPNLEVIGEMVERESSFNFYHPAVIEGPSKLRHLFAYPASIQDFQRFERIFPATTHLAINWKCMNPPISGGNLQFPHFPRLEFVMMKLVPDSIILERFLLKNGKNLKYLSIEQHAVETKFKINTIFGLCPNLESLEMTQAKITDSHIPISSYGNLKELTITSFRNSEWFLTLSNILSAPTLEKIKISGLAVGILAREIVDTVVEPEKELKFPIIPDNMKQTVLDEVACIAKKTRKFRYFDIDGDFIKRSGLILDNLLSLNTVEFDSSWLLQISPYGSESGYIQMLLQTVSLRAPNLKFLVIGGNLSPPYKLFPSSLSMLSCIWNMQNLTHFVTDNCCFTLKQLMELCSHLELLQFVNVKNLEINDQREDNFDKLRRLKEFHFNKVKSPLPRLYGSSKKDLILKCLKHLPNLEVIGKMVEKESSFNFCHPAVIEGPSKLRHLFASPASVQEFQRFERIFPATTHLAINWDFMNLPNSGGQNLQFPYFPRLEFAKMESVPDLKILERFLQKNGKNLKYLSIEQRAGDTEFKFRTIFGLCPNLESLEIKEDIIITDSDIPISSHGKLKELTITSFTDSEWFLTLSNILSAPTLEKINISGSRVHFHLEDVMNMIGLVRTGQILQRVSSFDLSCWYGSHDNYCFSELGSLIKNLCAYAPKLTFIDVDSYHESKMFSFTFSPQPPLILRVHRFLDAFL</sequence>
<dbReference type="SUPFAM" id="SSF52047">
    <property type="entry name" value="RNI-like"/>
    <property type="match status" value="3"/>
</dbReference>
<dbReference type="GO" id="GO:0031146">
    <property type="term" value="P:SCF-dependent proteasomal ubiquitin-dependent protein catabolic process"/>
    <property type="evidence" value="ECO:0007669"/>
    <property type="project" value="TreeGrafter"/>
</dbReference>
<dbReference type="Gene3D" id="3.80.10.10">
    <property type="entry name" value="Ribonuclease Inhibitor"/>
    <property type="match status" value="4"/>
</dbReference>
<dbReference type="OrthoDB" id="5213490at2759"/>
<dbReference type="Proteomes" id="UP000494165">
    <property type="component" value="Unassembled WGS sequence"/>
</dbReference>
<evidence type="ECO:0000313" key="1">
    <source>
        <dbReference type="EMBL" id="CAB3384146.1"/>
    </source>
</evidence>
<accession>A0A8S1E1U3</accession>
<dbReference type="GO" id="GO:0019005">
    <property type="term" value="C:SCF ubiquitin ligase complex"/>
    <property type="evidence" value="ECO:0007669"/>
    <property type="project" value="TreeGrafter"/>
</dbReference>
<evidence type="ECO:0000313" key="2">
    <source>
        <dbReference type="Proteomes" id="UP000494165"/>
    </source>
</evidence>
<proteinExistence type="predicted"/>
<dbReference type="InterPro" id="IPR032675">
    <property type="entry name" value="LRR_dom_sf"/>
</dbReference>
<gene>
    <name evidence="1" type="ORF">CLODIP_2_CD04540</name>
</gene>
<evidence type="ECO:0008006" key="3">
    <source>
        <dbReference type="Google" id="ProtNLM"/>
    </source>
</evidence>
<protein>
    <recommendedName>
        <fullName evidence="3">F-box domain-containing protein</fullName>
    </recommendedName>
</protein>
<organism evidence="1 2">
    <name type="scientific">Cloeon dipterum</name>
    <dbReference type="NCBI Taxonomy" id="197152"/>
    <lineage>
        <taxon>Eukaryota</taxon>
        <taxon>Metazoa</taxon>
        <taxon>Ecdysozoa</taxon>
        <taxon>Arthropoda</taxon>
        <taxon>Hexapoda</taxon>
        <taxon>Insecta</taxon>
        <taxon>Pterygota</taxon>
        <taxon>Palaeoptera</taxon>
        <taxon>Ephemeroptera</taxon>
        <taxon>Pisciforma</taxon>
        <taxon>Baetidae</taxon>
        <taxon>Cloeon</taxon>
    </lineage>
</organism>
<dbReference type="PANTHER" id="PTHR13318:SF190">
    <property type="entry name" value="PARTNER OF PAIRED, ISOFORM B"/>
    <property type="match status" value="1"/>
</dbReference>
<dbReference type="PANTHER" id="PTHR13318">
    <property type="entry name" value="PARTNER OF PAIRED, ISOFORM B-RELATED"/>
    <property type="match status" value="1"/>
</dbReference>
<name>A0A8S1E1U3_9INSE</name>
<comment type="caution">
    <text evidence="1">The sequence shown here is derived from an EMBL/GenBank/DDBJ whole genome shotgun (WGS) entry which is preliminary data.</text>
</comment>